<dbReference type="PROSITE" id="PS51898">
    <property type="entry name" value="TYR_RECOMBINASE"/>
    <property type="match status" value="1"/>
</dbReference>
<dbReference type="RefSeq" id="WP_274641419.1">
    <property type="nucleotide sequence ID" value="NZ_JAIWJY010000026.1"/>
</dbReference>
<dbReference type="Proteomes" id="UP001149303">
    <property type="component" value="Unassembled WGS sequence"/>
</dbReference>
<keyword evidence="3" id="KW-0233">DNA recombination</keyword>
<dbReference type="InterPro" id="IPR002104">
    <property type="entry name" value="Integrase_catalytic"/>
</dbReference>
<name>A0A9X4IN59_9FLAO</name>
<comment type="caution">
    <text evidence="7">The sequence shown here is derived from an EMBL/GenBank/DDBJ whole genome shotgun (WGS) entry which is preliminary data.</text>
</comment>
<dbReference type="Gene3D" id="1.10.150.130">
    <property type="match status" value="1"/>
</dbReference>
<sequence>MKKLKLHNKHYKTLLQSFTEWLDILGYAQGTVYLVPIKVQEFFYWLESQGHPHISNVTPALVSNYYEYLKQRSNQYKGGALSNTYLNMHQTALRKLRDYLIAHNADTLLRVHLMAEKNDTEERSNILTQLQIKTLFKATEYSHTWYRIRLRDKAILTCLYSCGLRRSEVMN</sequence>
<evidence type="ECO:0000256" key="2">
    <source>
        <dbReference type="ARBA" id="ARBA00023125"/>
    </source>
</evidence>
<evidence type="ECO:0000256" key="1">
    <source>
        <dbReference type="ARBA" id="ARBA00022908"/>
    </source>
</evidence>
<keyword evidence="1" id="KW-0229">DNA integration</keyword>
<evidence type="ECO:0000256" key="3">
    <source>
        <dbReference type="ARBA" id="ARBA00023172"/>
    </source>
</evidence>
<reference evidence="7" key="1">
    <citation type="submission" date="2021-09" db="EMBL/GenBank/DDBJ databases">
        <authorList>
            <person name="Smyrli M."/>
        </authorList>
    </citation>
    <scope>NUCLEOTIDE SEQUENCE</scope>
    <source>
        <strain evidence="7">LAR25</strain>
    </source>
</reference>
<organism evidence="7 8">
    <name type="scientific">Tenacibaculum larymnensis</name>
    <dbReference type="NCBI Taxonomy" id="2878201"/>
    <lineage>
        <taxon>Bacteria</taxon>
        <taxon>Pseudomonadati</taxon>
        <taxon>Bacteroidota</taxon>
        <taxon>Flavobacteriia</taxon>
        <taxon>Flavobacteriales</taxon>
        <taxon>Flavobacteriaceae</taxon>
        <taxon>Tenacibaculum</taxon>
    </lineage>
</organism>
<dbReference type="GO" id="GO:0015074">
    <property type="term" value="P:DNA integration"/>
    <property type="evidence" value="ECO:0007669"/>
    <property type="project" value="UniProtKB-KW"/>
</dbReference>
<dbReference type="InterPro" id="IPR013762">
    <property type="entry name" value="Integrase-like_cat_sf"/>
</dbReference>
<feature type="domain" description="Core-binding (CB)" evidence="6">
    <location>
        <begin position="12"/>
        <end position="101"/>
    </location>
</feature>
<dbReference type="GO" id="GO:0006310">
    <property type="term" value="P:DNA recombination"/>
    <property type="evidence" value="ECO:0007669"/>
    <property type="project" value="UniProtKB-KW"/>
</dbReference>
<evidence type="ECO:0000313" key="7">
    <source>
        <dbReference type="EMBL" id="MDE1208464.1"/>
    </source>
</evidence>
<dbReference type="InterPro" id="IPR044068">
    <property type="entry name" value="CB"/>
</dbReference>
<feature type="non-terminal residue" evidence="7">
    <location>
        <position position="171"/>
    </location>
</feature>
<dbReference type="EMBL" id="JAIWJY010000026">
    <property type="protein sequence ID" value="MDE1208464.1"/>
    <property type="molecule type" value="Genomic_DNA"/>
</dbReference>
<accession>A0A9X4IN59</accession>
<dbReference type="SUPFAM" id="SSF56349">
    <property type="entry name" value="DNA breaking-rejoining enzymes"/>
    <property type="match status" value="1"/>
</dbReference>
<evidence type="ECO:0000256" key="4">
    <source>
        <dbReference type="PROSITE-ProRule" id="PRU01248"/>
    </source>
</evidence>
<evidence type="ECO:0000259" key="5">
    <source>
        <dbReference type="PROSITE" id="PS51898"/>
    </source>
</evidence>
<dbReference type="AlphaFoldDB" id="A0A9X4IN59"/>
<dbReference type="InterPro" id="IPR010998">
    <property type="entry name" value="Integrase_recombinase_N"/>
</dbReference>
<proteinExistence type="predicted"/>
<feature type="domain" description="Tyr recombinase" evidence="5">
    <location>
        <begin position="122"/>
        <end position="171"/>
    </location>
</feature>
<protein>
    <submittedName>
        <fullName evidence="7">Uncharacterized protein</fullName>
    </submittedName>
</protein>
<evidence type="ECO:0000313" key="8">
    <source>
        <dbReference type="Proteomes" id="UP001149303"/>
    </source>
</evidence>
<keyword evidence="8" id="KW-1185">Reference proteome</keyword>
<dbReference type="InterPro" id="IPR011010">
    <property type="entry name" value="DNA_brk_join_enz"/>
</dbReference>
<dbReference type="GO" id="GO:0003677">
    <property type="term" value="F:DNA binding"/>
    <property type="evidence" value="ECO:0007669"/>
    <property type="project" value="UniProtKB-UniRule"/>
</dbReference>
<dbReference type="Gene3D" id="1.10.443.10">
    <property type="entry name" value="Intergrase catalytic core"/>
    <property type="match status" value="1"/>
</dbReference>
<keyword evidence="2 4" id="KW-0238">DNA-binding</keyword>
<evidence type="ECO:0000259" key="6">
    <source>
        <dbReference type="PROSITE" id="PS51900"/>
    </source>
</evidence>
<dbReference type="PROSITE" id="PS51900">
    <property type="entry name" value="CB"/>
    <property type="match status" value="1"/>
</dbReference>
<gene>
    <name evidence="7" type="ORF">LCI24_16855</name>
</gene>